<evidence type="ECO:0000313" key="1">
    <source>
        <dbReference type="EMBL" id="JAQ01130.1"/>
    </source>
</evidence>
<accession>A0A146L2X2</accession>
<name>A0A146L2X2_LYGHE</name>
<sequence>MYVNHSSQNGKALSFYAIDSPPPSLFPQTFSNSSLNLSSCSSSSSSSPVSNSVALRLKYNRGFPFVSSMSNKAKGNVSNSSYNTCANDANDLSMMPMTKNLTRQDINGYF</sequence>
<proteinExistence type="predicted"/>
<gene>
    <name evidence="1" type="ORF">g.59486</name>
</gene>
<protein>
    <submittedName>
        <fullName evidence="1">Uncharacterized protein</fullName>
    </submittedName>
</protein>
<dbReference type="AlphaFoldDB" id="A0A146L2X2"/>
<organism evidence="1">
    <name type="scientific">Lygus hesperus</name>
    <name type="common">Western plant bug</name>
    <dbReference type="NCBI Taxonomy" id="30085"/>
    <lineage>
        <taxon>Eukaryota</taxon>
        <taxon>Metazoa</taxon>
        <taxon>Ecdysozoa</taxon>
        <taxon>Arthropoda</taxon>
        <taxon>Hexapoda</taxon>
        <taxon>Insecta</taxon>
        <taxon>Pterygota</taxon>
        <taxon>Neoptera</taxon>
        <taxon>Paraneoptera</taxon>
        <taxon>Hemiptera</taxon>
        <taxon>Heteroptera</taxon>
        <taxon>Panheteroptera</taxon>
        <taxon>Cimicomorpha</taxon>
        <taxon>Miridae</taxon>
        <taxon>Mirini</taxon>
        <taxon>Lygus</taxon>
    </lineage>
</organism>
<dbReference type="EMBL" id="GDHC01017499">
    <property type="protein sequence ID" value="JAQ01130.1"/>
    <property type="molecule type" value="Transcribed_RNA"/>
</dbReference>
<reference evidence="1" key="1">
    <citation type="journal article" date="2016" name="Gigascience">
        <title>De novo construction of an expanded transcriptome assembly for the western tarnished plant bug, Lygus hesperus.</title>
        <authorList>
            <person name="Tassone E.E."/>
            <person name="Geib S.M."/>
            <person name="Hall B."/>
            <person name="Fabrick J.A."/>
            <person name="Brent C.S."/>
            <person name="Hull J.J."/>
        </authorList>
    </citation>
    <scope>NUCLEOTIDE SEQUENCE</scope>
</reference>